<dbReference type="SMART" id="SM00248">
    <property type="entry name" value="ANK"/>
    <property type="match status" value="2"/>
</dbReference>
<feature type="repeat" description="ANK" evidence="10">
    <location>
        <begin position="172"/>
        <end position="204"/>
    </location>
</feature>
<dbReference type="Pfam" id="PF00023">
    <property type="entry name" value="Ank"/>
    <property type="match status" value="1"/>
</dbReference>
<protein>
    <recommendedName>
        <fullName evidence="13">Transient receptor ion channel domain-containing protein</fullName>
    </recommendedName>
</protein>
<dbReference type="InterPro" id="IPR002153">
    <property type="entry name" value="TRPC_channel"/>
</dbReference>
<evidence type="ECO:0000256" key="10">
    <source>
        <dbReference type="PROSITE-ProRule" id="PRU00023"/>
    </source>
</evidence>
<sequence>MSFQGTEPSDSEPESDVNKTNMDKVYYKYRETLMNTSRVVDDMGGDPEGDHLGMGVIRKEVDLTNDEKQYLLAVERGDVPSTRQYLNMGHQTGLNINCVDPLGRSALLVAIENENIEMIELLLGVNVEVGDSLLHAINEENVEAVELLLNHEVARGGEEALFQSVPSTSFTPDITPIILAAHRDNYEIIKLLLDRGYKIDKPHDVRCVCKVCISGIKNDSLRHSRSRINTYRALASPSLIALSSKDPILTSFELSCELKRLSKFENEFKHDYEKLAKKCQEFAVDLLEQTRGSKELEIILNHDTENPIPLNPGEQPAEPITDKMKLSRLKLAIKFKQKKFVAHPNCQQLLASLWYKGLPGFRRRNVVCKLIITFAIGFLFPFLSLFYLIAPKSYLGKLIRKPFIKFICHSASYLTFLTLLILVSQRVEIPVPGTQSDVRLGLSDIEKLKFELRGAPASTVEWMILAYVAGLIWAEIKQLWDEGAHEYVHDMWNILDFVTNSLYITTLTLRVISYYQVKREREMGSPNAYLERKDWKAFDPNLIAEAMFAAANIFSSLKLIYIFTVNPHLGPLQISLGRMVLDIMKFGVLYVLVLFSFACGLNHLYWYYATLRAKECIEKTDTDSCERKYKSFANLFEILQTLYWSMYGLIELDHTELKEKHESQADEEWKFARSKLWMSYFEDSGTLPPPFNTIPSPKTFYYLLCWCRNKLCSCSKQQKRNRWQSIRKILKKVNEKEVRYQAVMKDLIKRYIMQKQRGPMRGEGVTEDDVSEIKQDISSFRYELLEILRNNGMKTPNPNQPKPTSKKMRYWKQLVGVNRSLSDSFDSVSVFVVAKFFIFFWYCLLIILIFLFFKKYNYKMFVKDIPFK</sequence>
<feature type="region of interest" description="Disordered" evidence="11">
    <location>
        <begin position="1"/>
        <end position="22"/>
    </location>
</feature>
<dbReference type="InterPro" id="IPR002110">
    <property type="entry name" value="Ankyrin_rpt"/>
</dbReference>
<keyword evidence="9" id="KW-0407">Ion channel</keyword>
<accession>A0ABQ9E273</accession>
<evidence type="ECO:0000256" key="3">
    <source>
        <dbReference type="ARBA" id="ARBA00022692"/>
    </source>
</evidence>
<evidence type="ECO:0000256" key="4">
    <source>
        <dbReference type="ARBA" id="ARBA00022737"/>
    </source>
</evidence>
<keyword evidence="15" id="KW-1185">Reference proteome</keyword>
<dbReference type="PROSITE" id="PS50297">
    <property type="entry name" value="ANK_REP_REGION"/>
    <property type="match status" value="1"/>
</dbReference>
<evidence type="ECO:0000313" key="15">
    <source>
        <dbReference type="Proteomes" id="UP001217089"/>
    </source>
</evidence>
<dbReference type="InterPro" id="IPR005821">
    <property type="entry name" value="Ion_trans_dom"/>
</dbReference>
<dbReference type="EMBL" id="JARBDR010000923">
    <property type="protein sequence ID" value="KAJ8297373.1"/>
    <property type="molecule type" value="Genomic_DNA"/>
</dbReference>
<dbReference type="Pfam" id="PF08344">
    <property type="entry name" value="TRP_2"/>
    <property type="match status" value="1"/>
</dbReference>
<evidence type="ECO:0000256" key="8">
    <source>
        <dbReference type="ARBA" id="ARBA00023136"/>
    </source>
</evidence>
<dbReference type="InterPro" id="IPR036770">
    <property type="entry name" value="Ankyrin_rpt-contain_sf"/>
</dbReference>
<dbReference type="NCBIfam" id="TIGR00870">
    <property type="entry name" value="trp"/>
    <property type="match status" value="1"/>
</dbReference>
<keyword evidence="7" id="KW-0406">Ion transport</keyword>
<dbReference type="Proteomes" id="UP001217089">
    <property type="component" value="Unassembled WGS sequence"/>
</dbReference>
<dbReference type="PRINTS" id="PR01097">
    <property type="entry name" value="TRNSRECEPTRP"/>
</dbReference>
<comment type="caution">
    <text evidence="14">The sequence shown here is derived from an EMBL/GenBank/DDBJ whole genome shotgun (WGS) entry which is preliminary data.</text>
</comment>
<feature type="transmembrane region" description="Helical" evidence="12">
    <location>
        <begin position="586"/>
        <end position="608"/>
    </location>
</feature>
<keyword evidence="6 10" id="KW-0040">ANK repeat</keyword>
<keyword evidence="2" id="KW-0813">Transport</keyword>
<dbReference type="PROSITE" id="PS50088">
    <property type="entry name" value="ANK_REPEAT"/>
    <property type="match status" value="1"/>
</dbReference>
<dbReference type="Pfam" id="PF12796">
    <property type="entry name" value="Ank_2"/>
    <property type="match status" value="1"/>
</dbReference>
<keyword evidence="3 12" id="KW-0812">Transmembrane</keyword>
<feature type="transmembrane region" description="Helical" evidence="12">
    <location>
        <begin position="402"/>
        <end position="423"/>
    </location>
</feature>
<evidence type="ECO:0000256" key="2">
    <source>
        <dbReference type="ARBA" id="ARBA00022448"/>
    </source>
</evidence>
<evidence type="ECO:0000256" key="9">
    <source>
        <dbReference type="ARBA" id="ARBA00023303"/>
    </source>
</evidence>
<dbReference type="Pfam" id="PF00520">
    <property type="entry name" value="Ion_trans"/>
    <property type="match status" value="1"/>
</dbReference>
<feature type="transmembrane region" description="Helical" evidence="12">
    <location>
        <begin position="542"/>
        <end position="565"/>
    </location>
</feature>
<evidence type="ECO:0000256" key="1">
    <source>
        <dbReference type="ARBA" id="ARBA00004141"/>
    </source>
</evidence>
<dbReference type="PANTHER" id="PTHR10117:SF54">
    <property type="entry name" value="TRANSIENT RECEPTOR POTENTIAL-GAMMA PROTEIN"/>
    <property type="match status" value="1"/>
</dbReference>
<evidence type="ECO:0000256" key="5">
    <source>
        <dbReference type="ARBA" id="ARBA00022989"/>
    </source>
</evidence>
<evidence type="ECO:0000256" key="11">
    <source>
        <dbReference type="SAM" id="MobiDB-lite"/>
    </source>
</evidence>
<gene>
    <name evidence="14" type="ORF">KUTeg_023904</name>
</gene>
<keyword evidence="8 12" id="KW-0472">Membrane</keyword>
<reference evidence="14 15" key="1">
    <citation type="submission" date="2022-12" db="EMBL/GenBank/DDBJ databases">
        <title>Chromosome-level genome of Tegillarca granosa.</title>
        <authorList>
            <person name="Kim J."/>
        </authorList>
    </citation>
    <scope>NUCLEOTIDE SEQUENCE [LARGE SCALE GENOMIC DNA]</scope>
    <source>
        <strain evidence="14">Teg-2019</strain>
        <tissue evidence="14">Adductor muscle</tissue>
    </source>
</reference>
<proteinExistence type="predicted"/>
<evidence type="ECO:0000313" key="14">
    <source>
        <dbReference type="EMBL" id="KAJ8297373.1"/>
    </source>
</evidence>
<keyword evidence="4" id="KW-0677">Repeat</keyword>
<comment type="subcellular location">
    <subcellularLocation>
        <location evidence="1">Membrane</location>
        <topology evidence="1">Multi-pass membrane protein</topology>
    </subcellularLocation>
</comment>
<evidence type="ECO:0000256" key="6">
    <source>
        <dbReference type="ARBA" id="ARBA00023043"/>
    </source>
</evidence>
<dbReference type="Gene3D" id="1.25.40.20">
    <property type="entry name" value="Ankyrin repeat-containing domain"/>
    <property type="match status" value="1"/>
</dbReference>
<feature type="transmembrane region" description="Helical" evidence="12">
    <location>
        <begin position="828"/>
        <end position="853"/>
    </location>
</feature>
<dbReference type="SMART" id="SM01420">
    <property type="entry name" value="TRP_2"/>
    <property type="match status" value="1"/>
</dbReference>
<name>A0ABQ9E273_TEGGR</name>
<organism evidence="14 15">
    <name type="scientific">Tegillarca granosa</name>
    <name type="common">Malaysian cockle</name>
    <name type="synonym">Anadara granosa</name>
    <dbReference type="NCBI Taxonomy" id="220873"/>
    <lineage>
        <taxon>Eukaryota</taxon>
        <taxon>Metazoa</taxon>
        <taxon>Spiralia</taxon>
        <taxon>Lophotrochozoa</taxon>
        <taxon>Mollusca</taxon>
        <taxon>Bivalvia</taxon>
        <taxon>Autobranchia</taxon>
        <taxon>Pteriomorphia</taxon>
        <taxon>Arcoida</taxon>
        <taxon>Arcoidea</taxon>
        <taxon>Arcidae</taxon>
        <taxon>Tegillarca</taxon>
    </lineage>
</organism>
<evidence type="ECO:0000256" key="12">
    <source>
        <dbReference type="SAM" id="Phobius"/>
    </source>
</evidence>
<evidence type="ECO:0000259" key="13">
    <source>
        <dbReference type="SMART" id="SM01420"/>
    </source>
</evidence>
<dbReference type="InterPro" id="IPR013555">
    <property type="entry name" value="TRP_dom"/>
</dbReference>
<feature type="transmembrane region" description="Helical" evidence="12">
    <location>
        <begin position="497"/>
        <end position="517"/>
    </location>
</feature>
<evidence type="ECO:0000256" key="7">
    <source>
        <dbReference type="ARBA" id="ARBA00023065"/>
    </source>
</evidence>
<feature type="domain" description="Transient receptor ion channel" evidence="13">
    <location>
        <begin position="207"/>
        <end position="269"/>
    </location>
</feature>
<keyword evidence="5 12" id="KW-1133">Transmembrane helix</keyword>
<dbReference type="PANTHER" id="PTHR10117">
    <property type="entry name" value="TRANSIENT RECEPTOR POTENTIAL CHANNEL"/>
    <property type="match status" value="1"/>
</dbReference>
<feature type="transmembrane region" description="Helical" evidence="12">
    <location>
        <begin position="370"/>
        <end position="390"/>
    </location>
</feature>
<dbReference type="SUPFAM" id="SSF48403">
    <property type="entry name" value="Ankyrin repeat"/>
    <property type="match status" value="1"/>
</dbReference>